<sequence length="145" mass="16846">MLWAQLGSKALDTMEDRIEAMCTSKEKATNSIIKECSFQCLSNCPLPPSQDCLYDDPLIGMFDRVEYPKFFQWRFEQIFGNSDEFLEVTPDMMDGYFREPEDRTQTRCPRCLSAQVDIGYPYIKCKNCGYNEPLIDFPENVGFNI</sequence>
<organism evidence="1">
    <name type="scientific">marine sediment metagenome</name>
    <dbReference type="NCBI Taxonomy" id="412755"/>
    <lineage>
        <taxon>unclassified sequences</taxon>
        <taxon>metagenomes</taxon>
        <taxon>ecological metagenomes</taxon>
    </lineage>
</organism>
<dbReference type="EMBL" id="BARW01016036">
    <property type="protein sequence ID" value="GAJ01344.1"/>
    <property type="molecule type" value="Genomic_DNA"/>
</dbReference>
<dbReference type="AlphaFoldDB" id="X1T7T4"/>
<protein>
    <submittedName>
        <fullName evidence="1">Uncharacterized protein</fullName>
    </submittedName>
</protein>
<comment type="caution">
    <text evidence="1">The sequence shown here is derived from an EMBL/GenBank/DDBJ whole genome shotgun (WGS) entry which is preliminary data.</text>
</comment>
<evidence type="ECO:0000313" key="1">
    <source>
        <dbReference type="EMBL" id="GAJ01344.1"/>
    </source>
</evidence>
<accession>X1T7T4</accession>
<gene>
    <name evidence="1" type="ORF">S12H4_28011</name>
</gene>
<reference evidence="1" key="1">
    <citation type="journal article" date="2014" name="Front. Microbiol.">
        <title>High frequency of phylogenetically diverse reductive dehalogenase-homologous genes in deep subseafloor sedimentary metagenomes.</title>
        <authorList>
            <person name="Kawai M."/>
            <person name="Futagami T."/>
            <person name="Toyoda A."/>
            <person name="Takaki Y."/>
            <person name="Nishi S."/>
            <person name="Hori S."/>
            <person name="Arai W."/>
            <person name="Tsubouchi T."/>
            <person name="Morono Y."/>
            <person name="Uchiyama I."/>
            <person name="Ito T."/>
            <person name="Fujiyama A."/>
            <person name="Inagaki F."/>
            <person name="Takami H."/>
        </authorList>
    </citation>
    <scope>NUCLEOTIDE SEQUENCE</scope>
    <source>
        <strain evidence="1">Expedition CK06-06</strain>
    </source>
</reference>
<proteinExistence type="predicted"/>
<name>X1T7T4_9ZZZZ</name>